<proteinExistence type="predicted"/>
<sequence>MTKISGWAPCTGCTCPNHHLPSYNFAPVTRLSDNPEWTRLTRTNDLPLSSQENTLSAMISSYKQHLHRLDLEKSSLHAFSLVLEKQLRDKMDILDQERTRISEAIHECQGIISPIRGFPPELLCKIFLGTIERAQATADMDTLLDDINSVAYSPSSISSVSAKWRSIALSFPKLWSSINLLPMGDNGFSDDLNLKRLHLHLDRSQRYPLSISIYVLPVIAADELPAYLITVLSSSSARIRELSLHLPADLFVEISTLKLSLPLLETLVLHCTIEDDLDDYGDTIRLFASTPSLVSLEVVEVREPQKSFELPWRQLRQYKSVHCDDSFHGNISRPHHHLSVLREFPQVEECILRLGDASEEFDFEGNIFPLVCAQLRILDLSSQITCEGEVVSVFQQVADRLTLPALTTLKVSCPQKGDEPACAFTSIYHLLNRSKPPITVLQFDNGLILTEDLLNLFRATPTLEDVRLVTHNVFTPEVLEEFTVDHTPSSSSDVVLPRLRHLVLGGGRFKKEQFVRMIQSRWNIGQSSRVERLRTLKLSCGQRQSAEALKRVVLDDLEGCIKEGFSFEICSVLLADDMVYWHIPLT</sequence>
<protein>
    <recommendedName>
        <fullName evidence="3">F-box domain-containing protein</fullName>
    </recommendedName>
</protein>
<name>A0A284S290_ARMOS</name>
<evidence type="ECO:0000313" key="1">
    <source>
        <dbReference type="EMBL" id="SJL15104.1"/>
    </source>
</evidence>
<evidence type="ECO:0000313" key="2">
    <source>
        <dbReference type="Proteomes" id="UP000219338"/>
    </source>
</evidence>
<dbReference type="STRING" id="47428.A0A284S290"/>
<dbReference type="EMBL" id="FUEG01000027">
    <property type="protein sequence ID" value="SJL15104.1"/>
    <property type="molecule type" value="Genomic_DNA"/>
</dbReference>
<organism evidence="1 2">
    <name type="scientific">Armillaria ostoyae</name>
    <name type="common">Armillaria root rot fungus</name>
    <dbReference type="NCBI Taxonomy" id="47428"/>
    <lineage>
        <taxon>Eukaryota</taxon>
        <taxon>Fungi</taxon>
        <taxon>Dikarya</taxon>
        <taxon>Basidiomycota</taxon>
        <taxon>Agaricomycotina</taxon>
        <taxon>Agaricomycetes</taxon>
        <taxon>Agaricomycetidae</taxon>
        <taxon>Agaricales</taxon>
        <taxon>Marasmiineae</taxon>
        <taxon>Physalacriaceae</taxon>
        <taxon>Armillaria</taxon>
    </lineage>
</organism>
<accession>A0A284S290</accession>
<dbReference type="OrthoDB" id="2919172at2759"/>
<gene>
    <name evidence="1" type="ORF">ARMOST_18587</name>
</gene>
<keyword evidence="2" id="KW-1185">Reference proteome</keyword>
<dbReference type="Proteomes" id="UP000219338">
    <property type="component" value="Unassembled WGS sequence"/>
</dbReference>
<reference evidence="2" key="1">
    <citation type="journal article" date="2017" name="Nat. Ecol. Evol.">
        <title>Genome expansion and lineage-specific genetic innovations in the forest pathogenic fungi Armillaria.</title>
        <authorList>
            <person name="Sipos G."/>
            <person name="Prasanna A.N."/>
            <person name="Walter M.C."/>
            <person name="O'Connor E."/>
            <person name="Balint B."/>
            <person name="Krizsan K."/>
            <person name="Kiss B."/>
            <person name="Hess J."/>
            <person name="Varga T."/>
            <person name="Slot J."/>
            <person name="Riley R."/>
            <person name="Boka B."/>
            <person name="Rigling D."/>
            <person name="Barry K."/>
            <person name="Lee J."/>
            <person name="Mihaltcheva S."/>
            <person name="LaButti K."/>
            <person name="Lipzen A."/>
            <person name="Waldron R."/>
            <person name="Moloney N.M."/>
            <person name="Sperisen C."/>
            <person name="Kredics L."/>
            <person name="Vagvoelgyi C."/>
            <person name="Patrignani A."/>
            <person name="Fitzpatrick D."/>
            <person name="Nagy I."/>
            <person name="Doyle S."/>
            <person name="Anderson J.B."/>
            <person name="Grigoriev I.V."/>
            <person name="Gueldener U."/>
            <person name="Muensterkoetter M."/>
            <person name="Nagy L.G."/>
        </authorList>
    </citation>
    <scope>NUCLEOTIDE SEQUENCE [LARGE SCALE GENOMIC DNA]</scope>
    <source>
        <strain evidence="2">C18/9</strain>
    </source>
</reference>
<dbReference type="AlphaFoldDB" id="A0A284S290"/>
<evidence type="ECO:0008006" key="3">
    <source>
        <dbReference type="Google" id="ProtNLM"/>
    </source>
</evidence>
<dbReference type="OMA" id="EAIHECQ"/>